<accession>A0AB39T975</accession>
<proteinExistence type="predicted"/>
<gene>
    <name evidence="1" type="ORF">AB5J54_30255</name>
</gene>
<organism evidence="1">
    <name type="scientific">Streptomyces sp. R44</name>
    <dbReference type="NCBI Taxonomy" id="3238633"/>
    <lineage>
        <taxon>Bacteria</taxon>
        <taxon>Bacillati</taxon>
        <taxon>Actinomycetota</taxon>
        <taxon>Actinomycetes</taxon>
        <taxon>Kitasatosporales</taxon>
        <taxon>Streptomycetaceae</taxon>
        <taxon>Streptomyces</taxon>
    </lineage>
</organism>
<dbReference type="AlphaFoldDB" id="A0AB39T975"/>
<sequence>MSPDEYAAALEKERQDRNERAKYIVREEHGGWELFRRNGIGQAWGITRYTKLETAQLAADVLNRLKEDEA</sequence>
<reference evidence="1" key="1">
    <citation type="submission" date="2024-07" db="EMBL/GenBank/DDBJ databases">
        <authorList>
            <person name="Yu S.T."/>
        </authorList>
    </citation>
    <scope>NUCLEOTIDE SEQUENCE</scope>
    <source>
        <strain evidence="1">R44</strain>
    </source>
</reference>
<evidence type="ECO:0000313" key="1">
    <source>
        <dbReference type="EMBL" id="XDQ74540.1"/>
    </source>
</evidence>
<name>A0AB39T975_9ACTN</name>
<dbReference type="RefSeq" id="WP_369147062.1">
    <property type="nucleotide sequence ID" value="NZ_CP163444.1"/>
</dbReference>
<dbReference type="EMBL" id="CP163444">
    <property type="protein sequence ID" value="XDQ74540.1"/>
    <property type="molecule type" value="Genomic_DNA"/>
</dbReference>
<protein>
    <submittedName>
        <fullName evidence="1">Uncharacterized protein</fullName>
    </submittedName>
</protein>